<proteinExistence type="predicted"/>
<reference evidence="3 4" key="1">
    <citation type="journal article" date="2019" name="Emerg. Microbes Infect.">
        <title>Comprehensive subspecies identification of 175 nontuberculous mycobacteria species based on 7547 genomic profiles.</title>
        <authorList>
            <person name="Matsumoto Y."/>
            <person name="Kinjo T."/>
            <person name="Motooka D."/>
            <person name="Nabeya D."/>
            <person name="Jung N."/>
            <person name="Uechi K."/>
            <person name="Horii T."/>
            <person name="Iida T."/>
            <person name="Fujita J."/>
            <person name="Nakamura S."/>
        </authorList>
    </citation>
    <scope>NUCLEOTIDE SEQUENCE [LARGE SCALE GENOMIC DNA]</scope>
    <source>
        <strain evidence="3 4">JCM 18538</strain>
    </source>
</reference>
<feature type="compositionally biased region" description="Basic and acidic residues" evidence="1">
    <location>
        <begin position="290"/>
        <end position="300"/>
    </location>
</feature>
<accession>A0A7I7S5T9</accession>
<evidence type="ECO:0008006" key="5">
    <source>
        <dbReference type="Google" id="ProtNLM"/>
    </source>
</evidence>
<dbReference type="KEGG" id="marz:MARA_56560"/>
<gene>
    <name evidence="3" type="ORF">MARA_56560</name>
</gene>
<feature type="transmembrane region" description="Helical" evidence="2">
    <location>
        <begin position="29"/>
        <end position="53"/>
    </location>
</feature>
<keyword evidence="2" id="KW-0812">Transmembrane</keyword>
<keyword evidence="4" id="KW-1185">Reference proteome</keyword>
<geneLocation type="plasmid" evidence="4">
    <name>pjcm18538 dna</name>
</geneLocation>
<sequence length="300" mass="31422">MTTIAPPPPAPTPSTPSPLSPGGRTAIRAFLVIAASVVVVGSLVALGVSAWGLSNFRVVADETSLPGDTRSLVIDTRDVPAALRITTDRDATEPRISTRLINSSRAGERSLEVTRNGADTRVALTGTQPGVIGWGRAGEVTVTLPPEMARRLSLTTQQGAGVLMMQADVDTLVANNENGAVVLRGSARRIEVRTQDAEIVTRDPISVTESFLADSVDGDVSVDFGAAPRTVDASSNTGDVVVLLPDPGPYLVRASGDSAQVRVSETEDPDRAAAEVTVRSDDGTAVVDRLGSERHDRMPR</sequence>
<dbReference type="RefSeq" id="WP_163924031.1">
    <property type="nucleotide sequence ID" value="NZ_AP022593.1"/>
</dbReference>
<feature type="region of interest" description="Disordered" evidence="1">
    <location>
        <begin position="263"/>
        <end position="300"/>
    </location>
</feature>
<keyword evidence="2" id="KW-0472">Membrane</keyword>
<feature type="region of interest" description="Disordered" evidence="1">
    <location>
        <begin position="1"/>
        <end position="21"/>
    </location>
</feature>
<feature type="compositionally biased region" description="Pro residues" evidence="1">
    <location>
        <begin position="1"/>
        <end position="19"/>
    </location>
</feature>
<organism evidence="3 4">
    <name type="scientific">Mycolicibacterium arabiense</name>
    <dbReference type="NCBI Taxonomy" id="1286181"/>
    <lineage>
        <taxon>Bacteria</taxon>
        <taxon>Bacillati</taxon>
        <taxon>Actinomycetota</taxon>
        <taxon>Actinomycetes</taxon>
        <taxon>Mycobacteriales</taxon>
        <taxon>Mycobacteriaceae</taxon>
        <taxon>Mycolicibacterium</taxon>
    </lineage>
</organism>
<name>A0A7I7S5T9_9MYCO</name>
<evidence type="ECO:0000256" key="2">
    <source>
        <dbReference type="SAM" id="Phobius"/>
    </source>
</evidence>
<evidence type="ECO:0000313" key="3">
    <source>
        <dbReference type="EMBL" id="BBY52188.1"/>
    </source>
</evidence>
<dbReference type="Proteomes" id="UP000467428">
    <property type="component" value="Chromosome"/>
</dbReference>
<evidence type="ECO:0000256" key="1">
    <source>
        <dbReference type="SAM" id="MobiDB-lite"/>
    </source>
</evidence>
<protein>
    <recommendedName>
        <fullName evidence="5">Adhesin domain-containing protein</fullName>
    </recommendedName>
</protein>
<keyword evidence="2" id="KW-1133">Transmembrane helix</keyword>
<dbReference type="EMBL" id="AP022593">
    <property type="protein sequence ID" value="BBY52188.1"/>
    <property type="molecule type" value="Genomic_DNA"/>
</dbReference>
<feature type="compositionally biased region" description="Basic and acidic residues" evidence="1">
    <location>
        <begin position="269"/>
        <end position="282"/>
    </location>
</feature>
<evidence type="ECO:0000313" key="4">
    <source>
        <dbReference type="Proteomes" id="UP000467428"/>
    </source>
</evidence>
<dbReference type="AlphaFoldDB" id="A0A7I7S5T9"/>